<reference evidence="1 2" key="1">
    <citation type="submission" date="2021-03" db="EMBL/GenBank/DDBJ databases">
        <authorList>
            <person name="Shang D.-D."/>
            <person name="Du Z.-J."/>
            <person name="Chen G.-J."/>
        </authorList>
    </citation>
    <scope>NUCLEOTIDE SEQUENCE [LARGE SCALE GENOMIC DNA]</scope>
    <source>
        <strain evidence="1 2">F1192</strain>
    </source>
</reference>
<dbReference type="InterPro" id="IPR032495">
    <property type="entry name" value="Phage_TTP_11"/>
</dbReference>
<comment type="caution">
    <text evidence="1">The sequence shown here is derived from an EMBL/GenBank/DDBJ whole genome shotgun (WGS) entry which is preliminary data.</text>
</comment>
<dbReference type="Proteomes" id="UP000664554">
    <property type="component" value="Unassembled WGS sequence"/>
</dbReference>
<dbReference type="Pfam" id="PF16460">
    <property type="entry name" value="Phage_TTP_11"/>
    <property type="match status" value="1"/>
</dbReference>
<dbReference type="Gene3D" id="4.10.410.40">
    <property type="match status" value="1"/>
</dbReference>
<evidence type="ECO:0000313" key="2">
    <source>
        <dbReference type="Proteomes" id="UP000664554"/>
    </source>
</evidence>
<sequence length="161" mass="17459">MAKVERGVLSQGTKVWIKHGDTPELTKMVCITGIQLGDDSVNDIDDTCLEEENTTTSVPGLTTPGEGSISINTDPKNATHMTLLQLADEKAVVEVFIGWSDGTVEPTLATDTVTLPEGRTWTSFVTQLKDTNPTFEPNDLVKHAVPMKRQSKAITAYNTTP</sequence>
<name>A0ABS3NJT2_9GAMM</name>
<gene>
    <name evidence="1" type="ORF">J3492_00290</name>
</gene>
<dbReference type="RefSeq" id="WP_207988554.1">
    <property type="nucleotide sequence ID" value="NZ_JAGBKM010000001.1"/>
</dbReference>
<organism evidence="1 2">
    <name type="scientific">Psychrobacter coccoides</name>
    <dbReference type="NCBI Taxonomy" id="2818440"/>
    <lineage>
        <taxon>Bacteria</taxon>
        <taxon>Pseudomonadati</taxon>
        <taxon>Pseudomonadota</taxon>
        <taxon>Gammaproteobacteria</taxon>
        <taxon>Moraxellales</taxon>
        <taxon>Moraxellaceae</taxon>
        <taxon>Psychrobacter</taxon>
    </lineage>
</organism>
<evidence type="ECO:0000313" key="1">
    <source>
        <dbReference type="EMBL" id="MBO1529652.1"/>
    </source>
</evidence>
<evidence type="ECO:0008006" key="3">
    <source>
        <dbReference type="Google" id="ProtNLM"/>
    </source>
</evidence>
<accession>A0ABS3NJT2</accession>
<dbReference type="EMBL" id="JAGBKM010000001">
    <property type="protein sequence ID" value="MBO1529652.1"/>
    <property type="molecule type" value="Genomic_DNA"/>
</dbReference>
<protein>
    <recommendedName>
        <fullName evidence="3">Phage tail protein</fullName>
    </recommendedName>
</protein>
<keyword evidence="2" id="KW-1185">Reference proteome</keyword>
<proteinExistence type="predicted"/>